<dbReference type="AlphaFoldDB" id="A0A654IF10"/>
<organism evidence="2">
    <name type="scientific">Mycoplasma feriruminatoris</name>
    <dbReference type="NCBI Taxonomy" id="1179777"/>
    <lineage>
        <taxon>Bacteria</taxon>
        <taxon>Bacillati</taxon>
        <taxon>Mycoplasmatota</taxon>
        <taxon>Mollicutes</taxon>
        <taxon>Mycoplasmataceae</taxon>
        <taxon>Mycoplasma</taxon>
    </lineage>
</organism>
<reference evidence="2" key="1">
    <citation type="submission" date="2019-11" db="EMBL/GenBank/DDBJ databases">
        <authorList>
            <person name="Falquet L."/>
            <person name="Falquet L."/>
        </authorList>
    </citation>
    <scope>NUCLEOTIDE SEQUENCE</scope>
    <source>
        <strain evidence="2">G1705</strain>
    </source>
</reference>
<sequence length="83" mass="9764">MNIAGKAQIEIDLIKRTVETFVSTPTEQYKVDLNKIKKTHVKAVYKCYEDIIKNEEKAKSKLEEFKSEIQNLDKQIEEFSKQQ</sequence>
<evidence type="ECO:0000313" key="2">
    <source>
        <dbReference type="EMBL" id="VZR75770.1"/>
    </source>
</evidence>
<evidence type="ECO:0000256" key="1">
    <source>
        <dbReference type="SAM" id="Coils"/>
    </source>
</evidence>
<name>A0A654IF10_9MOLU</name>
<keyword evidence="1" id="KW-0175">Coiled coil</keyword>
<feature type="coiled-coil region" evidence="1">
    <location>
        <begin position="48"/>
        <end position="82"/>
    </location>
</feature>
<gene>
    <name evidence="2" type="ORF">MF5294_00803</name>
</gene>
<protein>
    <submittedName>
        <fullName evidence="2">Uncharacterized protein</fullName>
    </submittedName>
</protein>
<dbReference type="EMBL" id="LR739233">
    <property type="protein sequence ID" value="VZR75770.1"/>
    <property type="molecule type" value="Genomic_DNA"/>
</dbReference>
<accession>A0A654IF10</accession>
<proteinExistence type="predicted"/>